<feature type="transmembrane region" description="Helical" evidence="3">
    <location>
        <begin position="611"/>
        <end position="632"/>
    </location>
</feature>
<feature type="compositionally biased region" description="Basic and acidic residues" evidence="2">
    <location>
        <begin position="331"/>
        <end position="344"/>
    </location>
</feature>
<name>A0A8S2HTA1_9BILA</name>
<feature type="compositionally biased region" description="Acidic residues" evidence="2">
    <location>
        <begin position="851"/>
        <end position="867"/>
    </location>
</feature>
<feature type="coiled-coil region" evidence="1">
    <location>
        <begin position="50"/>
        <end position="77"/>
    </location>
</feature>
<feature type="compositionally biased region" description="Polar residues" evidence="2">
    <location>
        <begin position="1196"/>
        <end position="1218"/>
    </location>
</feature>
<organism evidence="5 6">
    <name type="scientific">Didymodactylos carnosus</name>
    <dbReference type="NCBI Taxonomy" id="1234261"/>
    <lineage>
        <taxon>Eukaryota</taxon>
        <taxon>Metazoa</taxon>
        <taxon>Spiralia</taxon>
        <taxon>Gnathifera</taxon>
        <taxon>Rotifera</taxon>
        <taxon>Eurotatoria</taxon>
        <taxon>Bdelloidea</taxon>
        <taxon>Philodinida</taxon>
        <taxon>Philodinidae</taxon>
        <taxon>Didymodactylos</taxon>
    </lineage>
</organism>
<dbReference type="Proteomes" id="UP000682733">
    <property type="component" value="Unassembled WGS sequence"/>
</dbReference>
<feature type="coiled-coil region" evidence="1">
    <location>
        <begin position="893"/>
        <end position="948"/>
    </location>
</feature>
<feature type="region of interest" description="Disordered" evidence="2">
    <location>
        <begin position="167"/>
        <end position="264"/>
    </location>
</feature>
<feature type="compositionally biased region" description="Polar residues" evidence="2">
    <location>
        <begin position="168"/>
        <end position="191"/>
    </location>
</feature>
<feature type="region of interest" description="Disordered" evidence="2">
    <location>
        <begin position="1162"/>
        <end position="1181"/>
    </location>
</feature>
<dbReference type="AlphaFoldDB" id="A0A8S2HTA1"/>
<feature type="compositionally biased region" description="Basic and acidic residues" evidence="2">
    <location>
        <begin position="1244"/>
        <end position="1253"/>
    </location>
</feature>
<feature type="compositionally biased region" description="Low complexity" evidence="2">
    <location>
        <begin position="106"/>
        <end position="116"/>
    </location>
</feature>
<dbReference type="EMBL" id="CAJOBA010003496">
    <property type="protein sequence ID" value="CAF3683788.1"/>
    <property type="molecule type" value="Genomic_DNA"/>
</dbReference>
<keyword evidence="3" id="KW-0812">Transmembrane</keyword>
<accession>A0A8S2HTA1</accession>
<sequence length="1253" mass="145081">MTKCISALQCRITAASVASLRDDISDYSQEKVHAHIDSRQKFRASFTHEHPEYDEVLNDYNKRLEEIEKDETTFQHNHPQNVHSAHIPDTITDLNQQYKHATQPVQSSKQQQEQEQYSTVTNHTSNILPEQSVTPSQNENTYHHNAHVHQHQPHQTQLPLDIVHQVSDHPSQQISPSTHPNQEQMRQSSTRSQHEQEPSSTSQQELTSRATKEKSESVTQDTMTTTPTISVEETQKFENINIPHAPVPLSESGPMQSKAEQKRKEPMAIDPLIATVETIMNDVSETVLTSNEVKVSIVQTTSTTTISTMDSNIDHRTDNDIYLPNATHNQTTKEGERKTDQQDDIERSKSLNIHTHHGRIETLLTEQLEHNDEQFQRYSDEKLVHKRSVDILSQEKNHSEVNNTVFQEQDVTKLPKTNVSDTTNDILSSIKQETIEESIEEKNIVDDKLLANTTTATLLTNSHLPRVNDETVEENNTLLTTIQTLLVDHEQNISSNANETSDDYYVINSTEQTSETLNENITHLAKMADVNDSILLPSILTTTPSSIIDPIQHDITRVFNRQICWQLPAAFEPSMQLIENEILKGISMLPEFIQTLCYSHDQNKETMWNKLWFFFITILCIIFGLIFLSIAYKRLLQNKQDIELRIRCQALQQRCNQVELELETYERQCQKLEEEIDDTKNQTVKDSDEDLFQLRNELDCVSMNLDTVSQDNEIKVQQITELSYKHQKNLEIINQLNEQLFTLKNDLEKKQSIILRLESTDLTLERFEKLQETINQLRHDMNQLKQEKSLLNNKYDQLVEKSNKNEIENTELTTKMKQLRTIIIERDNIIQIIKDKIMNRTKVMKQKNVDENDDVNEDDDEDEDEQEEQKSDFISLNEILVTCSQINLMDTMLNDIDMDVEKASKHVQELNDDIEQRNKHVKELDMQLHQEKERCKELETKLKVVLELRERDAHLHIRQLGQTDAELRKARTDGDRVRILQQQLELKQQQLDDVQKLAQQDQNKLNEERSKHERSNHENWFEIKKLTRELDAMKKECEDLRRQNAKYANNERISQEKIMKPVAQHVNNHTYNDMELNGNTISPPLNYPSDHFRTIDQARDSGTLSPADMFRMTRPPMFGPPRPPFFPPFMPPHPYTMGARFPMGPNHLMPGGFISPISQIMTNGHGIGSEENCGESTNITPNSIIYDNSQVSSLHGINDQNTLSSTMYPSQSSDYGENQTKDKSKKQKKISKDDKDKKKKSKKTKDLDTTQPM</sequence>
<evidence type="ECO:0000313" key="6">
    <source>
        <dbReference type="Proteomes" id="UP000682733"/>
    </source>
</evidence>
<keyword evidence="3" id="KW-0472">Membrane</keyword>
<feature type="compositionally biased region" description="Polar residues" evidence="2">
    <location>
        <begin position="217"/>
        <end position="232"/>
    </location>
</feature>
<feature type="coiled-coil region" evidence="1">
    <location>
        <begin position="648"/>
        <end position="689"/>
    </location>
</feature>
<protein>
    <submittedName>
        <fullName evidence="5">Uncharacterized protein</fullName>
    </submittedName>
</protein>
<evidence type="ECO:0000256" key="2">
    <source>
        <dbReference type="SAM" id="MobiDB-lite"/>
    </source>
</evidence>
<keyword evidence="3" id="KW-1133">Transmembrane helix</keyword>
<proteinExistence type="predicted"/>
<evidence type="ECO:0000313" key="4">
    <source>
        <dbReference type="EMBL" id="CAF0903575.1"/>
    </source>
</evidence>
<reference evidence="5" key="1">
    <citation type="submission" date="2021-02" db="EMBL/GenBank/DDBJ databases">
        <authorList>
            <person name="Nowell W R."/>
        </authorList>
    </citation>
    <scope>NUCLEOTIDE SEQUENCE</scope>
</reference>
<feature type="region of interest" description="Disordered" evidence="2">
    <location>
        <begin position="99"/>
        <end position="140"/>
    </location>
</feature>
<feature type="coiled-coil region" evidence="1">
    <location>
        <begin position="733"/>
        <end position="801"/>
    </location>
</feature>
<feature type="compositionally biased region" description="Polar residues" evidence="2">
    <location>
        <begin position="198"/>
        <end position="209"/>
    </location>
</feature>
<comment type="caution">
    <text evidence="5">The sequence shown here is derived from an EMBL/GenBank/DDBJ whole genome shotgun (WGS) entry which is preliminary data.</text>
</comment>
<feature type="region of interest" description="Disordered" evidence="2">
    <location>
        <begin position="848"/>
        <end position="871"/>
    </location>
</feature>
<feature type="region of interest" description="Disordered" evidence="2">
    <location>
        <begin position="995"/>
        <end position="1016"/>
    </location>
</feature>
<keyword evidence="1" id="KW-0175">Coiled coil</keyword>
<feature type="region of interest" description="Disordered" evidence="2">
    <location>
        <begin position="1196"/>
        <end position="1253"/>
    </location>
</feature>
<evidence type="ECO:0000256" key="3">
    <source>
        <dbReference type="SAM" id="Phobius"/>
    </source>
</evidence>
<dbReference type="Proteomes" id="UP000677228">
    <property type="component" value="Unassembled WGS sequence"/>
</dbReference>
<evidence type="ECO:0000256" key="1">
    <source>
        <dbReference type="SAM" id="Coils"/>
    </source>
</evidence>
<evidence type="ECO:0000313" key="5">
    <source>
        <dbReference type="EMBL" id="CAF3683788.1"/>
    </source>
</evidence>
<dbReference type="EMBL" id="CAJNOK010003495">
    <property type="protein sequence ID" value="CAF0903575.1"/>
    <property type="molecule type" value="Genomic_DNA"/>
</dbReference>
<gene>
    <name evidence="4" type="ORF">OVA965_LOCUS9749</name>
    <name evidence="5" type="ORF">TMI583_LOCUS9745</name>
</gene>
<feature type="region of interest" description="Disordered" evidence="2">
    <location>
        <begin position="324"/>
        <end position="344"/>
    </location>
</feature>
<feature type="compositionally biased region" description="Basic and acidic residues" evidence="2">
    <location>
        <begin position="1004"/>
        <end position="1016"/>
    </location>
</feature>
<feature type="compositionally biased region" description="Polar residues" evidence="2">
    <location>
        <begin position="117"/>
        <end position="140"/>
    </location>
</feature>